<evidence type="ECO:0000313" key="4">
    <source>
        <dbReference type="EMBL" id="TYZ20617.1"/>
    </source>
</evidence>
<dbReference type="Pfam" id="PF00011">
    <property type="entry name" value="HSP20"/>
    <property type="match status" value="1"/>
</dbReference>
<comment type="caution">
    <text evidence="4">The sequence shown here is derived from an EMBL/GenBank/DDBJ whole genome shotgun (WGS) entry which is preliminary data.</text>
</comment>
<dbReference type="EMBL" id="VTOY01000013">
    <property type="protein sequence ID" value="TYZ20617.1"/>
    <property type="molecule type" value="Genomic_DNA"/>
</dbReference>
<evidence type="ECO:0000256" key="2">
    <source>
        <dbReference type="RuleBase" id="RU003616"/>
    </source>
</evidence>
<dbReference type="Gene3D" id="2.60.40.790">
    <property type="match status" value="1"/>
</dbReference>
<proteinExistence type="inferred from homology"/>
<name>A0A5D6VYM4_9FIRM</name>
<evidence type="ECO:0000256" key="1">
    <source>
        <dbReference type="PROSITE-ProRule" id="PRU00285"/>
    </source>
</evidence>
<evidence type="ECO:0000313" key="5">
    <source>
        <dbReference type="Proteomes" id="UP000323646"/>
    </source>
</evidence>
<dbReference type="OrthoDB" id="9811615at2"/>
<protein>
    <submittedName>
        <fullName evidence="4">Hsp20/alpha crystallin family protein</fullName>
    </submittedName>
</protein>
<accession>A0A5D6VYM4</accession>
<dbReference type="InterPro" id="IPR002068">
    <property type="entry name" value="A-crystallin/Hsp20_dom"/>
</dbReference>
<comment type="similarity">
    <text evidence="1 2">Belongs to the small heat shock protein (HSP20) family.</text>
</comment>
<dbReference type="Proteomes" id="UP000323646">
    <property type="component" value="Unassembled WGS sequence"/>
</dbReference>
<dbReference type="InterPro" id="IPR008978">
    <property type="entry name" value="HSP20-like_chaperone"/>
</dbReference>
<evidence type="ECO:0000259" key="3">
    <source>
        <dbReference type="PROSITE" id="PS01031"/>
    </source>
</evidence>
<feature type="domain" description="SHSP" evidence="3">
    <location>
        <begin position="42"/>
        <end position="154"/>
    </location>
</feature>
<gene>
    <name evidence="4" type="ORF">FZ040_11460</name>
</gene>
<reference evidence="4 5" key="1">
    <citation type="submission" date="2019-08" db="EMBL/GenBank/DDBJ databases">
        <title>Selenomonas sp. mPRGC5 and Selenomonas sp. mPRGC8 isolated from ruminal fluid of dairy goat (Capra hircus).</title>
        <authorList>
            <person name="Poothong S."/>
            <person name="Nuengjamnong C."/>
            <person name="Tanasupawat S."/>
        </authorList>
    </citation>
    <scope>NUCLEOTIDE SEQUENCE [LARGE SCALE GENOMIC DNA]</scope>
    <source>
        <strain evidence="5">mPRGC5</strain>
    </source>
</reference>
<dbReference type="PANTHER" id="PTHR11527">
    <property type="entry name" value="HEAT-SHOCK PROTEIN 20 FAMILY MEMBER"/>
    <property type="match status" value="1"/>
</dbReference>
<dbReference type="RefSeq" id="WP_149172112.1">
    <property type="nucleotide sequence ID" value="NZ_VTOY01000013.1"/>
</dbReference>
<dbReference type="SUPFAM" id="SSF49764">
    <property type="entry name" value="HSP20-like chaperones"/>
    <property type="match status" value="1"/>
</dbReference>
<dbReference type="CDD" id="cd06471">
    <property type="entry name" value="ACD_LpsHSP_like"/>
    <property type="match status" value="1"/>
</dbReference>
<sequence length="154" mass="17537">MFGLVPFGARNNLAKSSERPQSIWDVFDEPFFKDDFFPAMNNWNGAGSMRVDVKDNGNSYELTADLPGMAKEDIHLSYQNSYLTISAQKDESKEEKDDAGNYIRRERRSGSMSRSFYIDNIDEARVTAEFKDGVLHVNMPKAAEVQHSTEIEIK</sequence>
<keyword evidence="5" id="KW-1185">Reference proteome</keyword>
<dbReference type="AlphaFoldDB" id="A0A5D6VYM4"/>
<organism evidence="4 5">
    <name type="scientific">Selenomonas ruminis</name>
    <dbReference type="NCBI Taxonomy" id="2593411"/>
    <lineage>
        <taxon>Bacteria</taxon>
        <taxon>Bacillati</taxon>
        <taxon>Bacillota</taxon>
        <taxon>Negativicutes</taxon>
        <taxon>Selenomonadales</taxon>
        <taxon>Selenomonadaceae</taxon>
        <taxon>Selenomonas</taxon>
    </lineage>
</organism>
<dbReference type="InterPro" id="IPR031107">
    <property type="entry name" value="Small_HSP"/>
</dbReference>
<dbReference type="PROSITE" id="PS01031">
    <property type="entry name" value="SHSP"/>
    <property type="match status" value="1"/>
</dbReference>